<dbReference type="CDD" id="cd00207">
    <property type="entry name" value="fer2"/>
    <property type="match status" value="1"/>
</dbReference>
<protein>
    <submittedName>
        <fullName evidence="2">Ferredoxin</fullName>
    </submittedName>
</protein>
<feature type="domain" description="2Fe-2S ferredoxin-type" evidence="1">
    <location>
        <begin position="36"/>
        <end position="85"/>
    </location>
</feature>
<accession>A0ABS1D0C7</accession>
<comment type="caution">
    <text evidence="2">The sequence shown here is derived from an EMBL/GenBank/DDBJ whole genome shotgun (WGS) entry which is preliminary data.</text>
</comment>
<dbReference type="SUPFAM" id="SSF54292">
    <property type="entry name" value="2Fe-2S ferredoxin-like"/>
    <property type="match status" value="1"/>
</dbReference>
<evidence type="ECO:0000313" key="3">
    <source>
        <dbReference type="Proteomes" id="UP000697995"/>
    </source>
</evidence>
<evidence type="ECO:0000259" key="1">
    <source>
        <dbReference type="Pfam" id="PF00111"/>
    </source>
</evidence>
<evidence type="ECO:0000313" key="2">
    <source>
        <dbReference type="EMBL" id="MBK1660255.1"/>
    </source>
</evidence>
<gene>
    <name evidence="2" type="ORF">CKO45_18650</name>
</gene>
<keyword evidence="3" id="KW-1185">Reference proteome</keyword>
<sequence>MPIVTFRKGGEAFSEEMADNTNLVVRAGIRKFPWPHLKYGCGMGKCGKCTCQVLAGAEALPAPNWKEQKVLGEDRLAQGQRLACQLWLHRDITLTQDGVTPPPPAPRS</sequence>
<dbReference type="InterPro" id="IPR001041">
    <property type="entry name" value="2Fe-2S_ferredoxin-type"/>
</dbReference>
<proteinExistence type="predicted"/>
<dbReference type="Proteomes" id="UP000697995">
    <property type="component" value="Unassembled WGS sequence"/>
</dbReference>
<reference evidence="2 3" key="1">
    <citation type="journal article" date="2020" name="Microorganisms">
        <title>Osmotic Adaptation and Compatible Solute Biosynthesis of Phototrophic Bacteria as Revealed from Genome Analyses.</title>
        <authorList>
            <person name="Imhoff J.F."/>
            <person name="Rahn T."/>
            <person name="Kunzel S."/>
            <person name="Keller A."/>
            <person name="Neulinger S.C."/>
        </authorList>
    </citation>
    <scope>NUCLEOTIDE SEQUENCE [LARGE SCALE GENOMIC DNA]</scope>
    <source>
        <strain evidence="2 3">DSM 15382</strain>
    </source>
</reference>
<dbReference type="Gene3D" id="3.10.20.30">
    <property type="match status" value="1"/>
</dbReference>
<name>A0ABS1D0C7_9PROT</name>
<dbReference type="InterPro" id="IPR012675">
    <property type="entry name" value="Beta-grasp_dom_sf"/>
</dbReference>
<dbReference type="InterPro" id="IPR036010">
    <property type="entry name" value="2Fe-2S_ferredoxin-like_sf"/>
</dbReference>
<dbReference type="RefSeq" id="WP_133221737.1">
    <property type="nucleotide sequence ID" value="NZ_NRSG01000160.1"/>
</dbReference>
<organism evidence="2 3">
    <name type="scientific">Paracraurococcus ruber</name>
    <dbReference type="NCBI Taxonomy" id="77675"/>
    <lineage>
        <taxon>Bacteria</taxon>
        <taxon>Pseudomonadati</taxon>
        <taxon>Pseudomonadota</taxon>
        <taxon>Alphaproteobacteria</taxon>
        <taxon>Acetobacterales</taxon>
        <taxon>Roseomonadaceae</taxon>
        <taxon>Paracraurococcus</taxon>
    </lineage>
</organism>
<dbReference type="Pfam" id="PF00111">
    <property type="entry name" value="Fer2"/>
    <property type="match status" value="1"/>
</dbReference>
<dbReference type="EMBL" id="NRSG01000160">
    <property type="protein sequence ID" value="MBK1660255.1"/>
    <property type="molecule type" value="Genomic_DNA"/>
</dbReference>